<evidence type="ECO:0000256" key="1">
    <source>
        <dbReference type="ARBA" id="ARBA00004292"/>
    </source>
</evidence>
<comment type="similarity">
    <text evidence="2">Belongs to the complex I NDUFA11 subunit family.</text>
</comment>
<keyword evidence="7" id="KW-0496">Mitochondrion</keyword>
<evidence type="ECO:0000256" key="4">
    <source>
        <dbReference type="ARBA" id="ARBA00022692"/>
    </source>
</evidence>
<name>A0A1E1X000_9ACAR</name>
<evidence type="ECO:0000256" key="5">
    <source>
        <dbReference type="ARBA" id="ARBA00022792"/>
    </source>
</evidence>
<keyword evidence="4" id="KW-0812">Transmembrane</keyword>
<dbReference type="GO" id="GO:0005743">
    <property type="term" value="C:mitochondrial inner membrane"/>
    <property type="evidence" value="ECO:0007669"/>
    <property type="project" value="UniProtKB-SubCell"/>
</dbReference>
<reference evidence="11" key="1">
    <citation type="journal article" date="2017" name="Front. Cell. Infect. Microbiol.">
        <title>The Distinct Transcriptional Response of the Midgut of Amblyomma sculptum and Amblyomma aureolatum Ticks to Rickettsia rickettsii Correlates to Their Differences in Susceptibility to Infection.</title>
        <authorList>
            <person name="Martins L.A."/>
            <person name="Galletti M.F.B.M."/>
            <person name="Ribeiro J.M."/>
            <person name="Fujita A."/>
            <person name="Costa F.B."/>
            <person name="Labruna M.B."/>
            <person name="Daffre S."/>
            <person name="Fogaca A.C."/>
        </authorList>
    </citation>
    <scope>NUCLEOTIDE SEQUENCE</scope>
</reference>
<dbReference type="AlphaFoldDB" id="A0A1E1X000"/>
<evidence type="ECO:0000256" key="7">
    <source>
        <dbReference type="ARBA" id="ARBA00023128"/>
    </source>
</evidence>
<comment type="subcellular location">
    <subcellularLocation>
        <location evidence="1">Mitochondrion inner membrane</location>
        <topology evidence="1">Multi-pass membrane protein</topology>
        <orientation evidence="1">Matrix side</orientation>
    </subcellularLocation>
</comment>
<evidence type="ECO:0000256" key="3">
    <source>
        <dbReference type="ARBA" id="ARBA00018191"/>
    </source>
</evidence>
<evidence type="ECO:0000256" key="8">
    <source>
        <dbReference type="ARBA" id="ARBA00023136"/>
    </source>
</evidence>
<keyword evidence="5" id="KW-0999">Mitochondrion inner membrane</keyword>
<organism evidence="11">
    <name type="scientific">Amblyomma aureolatum</name>
    <dbReference type="NCBI Taxonomy" id="187763"/>
    <lineage>
        <taxon>Eukaryota</taxon>
        <taxon>Metazoa</taxon>
        <taxon>Ecdysozoa</taxon>
        <taxon>Arthropoda</taxon>
        <taxon>Chelicerata</taxon>
        <taxon>Arachnida</taxon>
        <taxon>Acari</taxon>
        <taxon>Parasitiformes</taxon>
        <taxon>Ixodida</taxon>
        <taxon>Ixodoidea</taxon>
        <taxon>Ixodidae</taxon>
        <taxon>Amblyomminae</taxon>
        <taxon>Amblyomma</taxon>
    </lineage>
</organism>
<evidence type="ECO:0000313" key="11">
    <source>
        <dbReference type="EMBL" id="JAT92589.1"/>
    </source>
</evidence>
<evidence type="ECO:0000256" key="2">
    <source>
        <dbReference type="ARBA" id="ARBA00008699"/>
    </source>
</evidence>
<dbReference type="PANTHER" id="PTHR21382:SF1">
    <property type="entry name" value="NADH DEHYDROGENASE [UBIQUINONE] 1 ALPHA SUBCOMPLEX SUBUNIT 11"/>
    <property type="match status" value="1"/>
</dbReference>
<accession>A0A1E1X000</accession>
<keyword evidence="8" id="KW-0472">Membrane</keyword>
<keyword evidence="6" id="KW-1133">Transmembrane helix</keyword>
<dbReference type="EMBL" id="GFAC01006599">
    <property type="protein sequence ID" value="JAT92589.1"/>
    <property type="molecule type" value="mRNA"/>
</dbReference>
<protein>
    <recommendedName>
        <fullName evidence="3">NADH dehydrogenase [ubiquinone] 1 alpha subcomplex subunit 11</fullName>
    </recommendedName>
    <alternativeName>
        <fullName evidence="9">Complex I-B14.7</fullName>
    </alternativeName>
    <alternativeName>
        <fullName evidence="10">NADH-ubiquinone oxidoreductase subunit B14.7</fullName>
    </alternativeName>
</protein>
<dbReference type="GO" id="GO:0045271">
    <property type="term" value="C:respiratory chain complex I"/>
    <property type="evidence" value="ECO:0007669"/>
    <property type="project" value="InterPro"/>
</dbReference>
<dbReference type="GO" id="GO:0006120">
    <property type="term" value="P:mitochondrial electron transport, NADH to ubiquinone"/>
    <property type="evidence" value="ECO:0007669"/>
    <property type="project" value="InterPro"/>
</dbReference>
<evidence type="ECO:0000256" key="6">
    <source>
        <dbReference type="ARBA" id="ARBA00022989"/>
    </source>
</evidence>
<dbReference type="PANTHER" id="PTHR21382">
    <property type="entry name" value="NADH-UBIQUINONE OXIDOREDUCTASE SUBUNIT"/>
    <property type="match status" value="1"/>
</dbReference>
<evidence type="ECO:0000256" key="9">
    <source>
        <dbReference type="ARBA" id="ARBA00030608"/>
    </source>
</evidence>
<sequence>MVVPPKDFPLLYLYEKWQNDRKKKGLQPFSYYRTRADDEGLEKLGYFSLHALKFGAGAGVIDGIAITDATTLAQFLGRIGFWTVPLMGSFGAFVATNHLLTKVTGKDTWQTHGVGGLAAAAVWGGRFQSTRLGLVLSLPFFVWCSLKKWSVDNNIKLGGTAPKHEEYPFLSQQYDMTVIKSP</sequence>
<evidence type="ECO:0000256" key="10">
    <source>
        <dbReference type="ARBA" id="ARBA00031497"/>
    </source>
</evidence>
<proteinExistence type="evidence at transcript level"/>
<dbReference type="InterPro" id="IPR039205">
    <property type="entry name" value="NDUFA11"/>
</dbReference>